<dbReference type="InterPro" id="IPR011989">
    <property type="entry name" value="ARM-like"/>
</dbReference>
<evidence type="ECO:0000313" key="2">
    <source>
        <dbReference type="EMBL" id="KKL57507.1"/>
    </source>
</evidence>
<dbReference type="InterPro" id="IPR016024">
    <property type="entry name" value="ARM-type_fold"/>
</dbReference>
<feature type="compositionally biased region" description="Low complexity" evidence="1">
    <location>
        <begin position="8"/>
        <end position="20"/>
    </location>
</feature>
<accession>A0A0F9G267</accession>
<gene>
    <name evidence="2" type="ORF">LCGC14_2234710</name>
</gene>
<dbReference type="Gene3D" id="1.25.10.10">
    <property type="entry name" value="Leucine-rich Repeat Variant"/>
    <property type="match status" value="1"/>
</dbReference>
<evidence type="ECO:0008006" key="3">
    <source>
        <dbReference type="Google" id="ProtNLM"/>
    </source>
</evidence>
<dbReference type="AlphaFoldDB" id="A0A0F9G267"/>
<protein>
    <recommendedName>
        <fullName evidence="3">HEAT repeat domain-containing protein</fullName>
    </recommendedName>
</protein>
<evidence type="ECO:0000256" key="1">
    <source>
        <dbReference type="SAM" id="MobiDB-lite"/>
    </source>
</evidence>
<feature type="region of interest" description="Disordered" evidence="1">
    <location>
        <begin position="1"/>
        <end position="20"/>
    </location>
</feature>
<dbReference type="Pfam" id="PF13646">
    <property type="entry name" value="HEAT_2"/>
    <property type="match status" value="1"/>
</dbReference>
<dbReference type="EMBL" id="LAZR01030142">
    <property type="protein sequence ID" value="KKL57507.1"/>
    <property type="molecule type" value="Genomic_DNA"/>
</dbReference>
<reference evidence="2" key="1">
    <citation type="journal article" date="2015" name="Nature">
        <title>Complex archaea that bridge the gap between prokaryotes and eukaryotes.</title>
        <authorList>
            <person name="Spang A."/>
            <person name="Saw J.H."/>
            <person name="Jorgensen S.L."/>
            <person name="Zaremba-Niedzwiedzka K."/>
            <person name="Martijn J."/>
            <person name="Lind A.E."/>
            <person name="van Eijk R."/>
            <person name="Schleper C."/>
            <person name="Guy L."/>
            <person name="Ettema T.J."/>
        </authorList>
    </citation>
    <scope>NUCLEOTIDE SEQUENCE</scope>
</reference>
<organism evidence="2">
    <name type="scientific">marine sediment metagenome</name>
    <dbReference type="NCBI Taxonomy" id="412755"/>
    <lineage>
        <taxon>unclassified sequences</taxon>
        <taxon>metagenomes</taxon>
        <taxon>ecological metagenomes</taxon>
    </lineage>
</organism>
<dbReference type="SUPFAM" id="SSF48371">
    <property type="entry name" value="ARM repeat"/>
    <property type="match status" value="1"/>
</dbReference>
<feature type="non-terminal residue" evidence="2">
    <location>
        <position position="122"/>
    </location>
</feature>
<sequence>MMASKKVGPSGTSSFSPTTFLSSRDATWPFGLWSRAPTAAAIQKSLDDPEVDNRAVAAYALGRIGPAARAALPKLQAELTSPESLVRVASAYALVHVAPDNQGVVRAALPVLVQGLRNPNAA</sequence>
<name>A0A0F9G267_9ZZZZ</name>
<comment type="caution">
    <text evidence="2">The sequence shown here is derived from an EMBL/GenBank/DDBJ whole genome shotgun (WGS) entry which is preliminary data.</text>
</comment>
<proteinExistence type="predicted"/>